<reference evidence="3" key="2">
    <citation type="submission" date="2023-03" db="EMBL/GenBank/DDBJ databases">
        <authorList>
            <person name="Inwood S.N."/>
            <person name="Skelly J.G."/>
            <person name="Guhlin J."/>
            <person name="Harrop T.W.R."/>
            <person name="Goldson S.G."/>
            <person name="Dearden P.K."/>
        </authorList>
    </citation>
    <scope>NUCLEOTIDE SEQUENCE</scope>
    <source>
        <strain evidence="3">Lincoln</strain>
        <tissue evidence="3">Whole body</tissue>
    </source>
</reference>
<feature type="region of interest" description="Disordered" evidence="1">
    <location>
        <begin position="1"/>
        <end position="25"/>
    </location>
</feature>
<keyword evidence="4" id="KW-1185">Reference proteome</keyword>
<evidence type="ECO:0000313" key="4">
    <source>
        <dbReference type="Proteomes" id="UP001168972"/>
    </source>
</evidence>
<keyword evidence="2" id="KW-0472">Membrane</keyword>
<organism evidence="3 4">
    <name type="scientific">Microctonus hyperodae</name>
    <name type="common">Parasitoid wasp</name>
    <dbReference type="NCBI Taxonomy" id="165561"/>
    <lineage>
        <taxon>Eukaryota</taxon>
        <taxon>Metazoa</taxon>
        <taxon>Ecdysozoa</taxon>
        <taxon>Arthropoda</taxon>
        <taxon>Hexapoda</taxon>
        <taxon>Insecta</taxon>
        <taxon>Pterygota</taxon>
        <taxon>Neoptera</taxon>
        <taxon>Endopterygota</taxon>
        <taxon>Hymenoptera</taxon>
        <taxon>Apocrita</taxon>
        <taxon>Ichneumonoidea</taxon>
        <taxon>Braconidae</taxon>
        <taxon>Euphorinae</taxon>
        <taxon>Microctonus</taxon>
    </lineage>
</organism>
<sequence length="208" mass="24125">MSPRSNSCIAESSSVRSLSSDEVSTSKSIKKKSRWARATDPAHRRGRRIQLLQMLVLPFIPILALIVQTANTLHDILIYRQEVSDIETQVTIATDLGKVVTRMQLERSEVAFFIYTNGSQLRFNLTQRYATTDETLKNMTTWPLVSVPRDESKTHTYYVVNKEAFQARLDDFRQVYIKIHHRKFPENIMGERDSDENNEELKFLSEEI</sequence>
<proteinExistence type="predicted"/>
<feature type="transmembrane region" description="Helical" evidence="2">
    <location>
        <begin position="51"/>
        <end position="70"/>
    </location>
</feature>
<reference evidence="3" key="1">
    <citation type="journal article" date="2023" name="bioRxiv">
        <title>Scaffold-level genome assemblies of two parasitoid biocontrol wasps reveal the parthenogenesis mechanism and an associated novel virus.</title>
        <authorList>
            <person name="Inwood S."/>
            <person name="Skelly J."/>
            <person name="Guhlin J."/>
            <person name="Harrop T."/>
            <person name="Goldson S."/>
            <person name="Dearden P."/>
        </authorList>
    </citation>
    <scope>NUCLEOTIDE SEQUENCE</scope>
    <source>
        <strain evidence="3">Lincoln</strain>
        <tissue evidence="3">Whole body</tissue>
    </source>
</reference>
<keyword evidence="2" id="KW-1133">Transmembrane helix</keyword>
<dbReference type="AlphaFoldDB" id="A0AA39FS81"/>
<name>A0AA39FS81_MICHY</name>
<evidence type="ECO:0000256" key="2">
    <source>
        <dbReference type="SAM" id="Phobius"/>
    </source>
</evidence>
<dbReference type="EMBL" id="JAQQBR010000006">
    <property type="protein sequence ID" value="KAK0174545.1"/>
    <property type="molecule type" value="Genomic_DNA"/>
</dbReference>
<dbReference type="Proteomes" id="UP001168972">
    <property type="component" value="Unassembled WGS sequence"/>
</dbReference>
<evidence type="ECO:0000313" key="3">
    <source>
        <dbReference type="EMBL" id="KAK0174545.1"/>
    </source>
</evidence>
<comment type="caution">
    <text evidence="3">The sequence shown here is derived from an EMBL/GenBank/DDBJ whole genome shotgun (WGS) entry which is preliminary data.</text>
</comment>
<evidence type="ECO:0000256" key="1">
    <source>
        <dbReference type="SAM" id="MobiDB-lite"/>
    </source>
</evidence>
<gene>
    <name evidence="3" type="ORF">PV327_010305</name>
</gene>
<feature type="compositionally biased region" description="Polar residues" evidence="1">
    <location>
        <begin position="1"/>
        <end position="11"/>
    </location>
</feature>
<accession>A0AA39FS81</accession>
<protein>
    <submittedName>
        <fullName evidence="3">Uncharacterized protein</fullName>
    </submittedName>
</protein>
<keyword evidence="2" id="KW-0812">Transmembrane</keyword>
<feature type="compositionally biased region" description="Low complexity" evidence="1">
    <location>
        <begin position="12"/>
        <end position="25"/>
    </location>
</feature>